<sequence length="905" mass="93547">MARKQEHGRRWVRTVGAVLASVAVVASLTGQAGAIGPGGSGSLGSLGSSAGEVPVTPEEPGDGYDQLVEDPVSGARSATGDGKLVFPQRSITLADDDAQITASTVPNLPEVVHRSLLELADDGFVSAPVSYTADPGVAENGVTITRTYPAPIPAGAFYSLVYWDTVTEAWVPVTTEISPDRRTLTARVDHLSWWSDLVVSVQDGGAFRDAVTSAGSTVIDSIGSVWDATSSAVRGVGGQLGSGVGLANEYLYQGVAAVFGTFAHVPDCTGQAPAWVLDYGNRFDDQSVYAPIKFCAGRSPHDSSLLEVKAALNRSYPMFFDTTPEAVRIRNTWASGTSFDNALAVLANPTSSTMSMLAAVTNGNLVMPGDTVAMEFSQDDVVANEYALEVQFDNSRIMTAMAVRLVEIALNTALGDALDSAGRIALGVGAVTQCSAQFAQFNSAMLDQSVAGGDLTAGVLGPVSSCLIGALDNYSAQLTEEAATNMSKVISSKRWDSLGKKVMRSKIILDLVTTAGEYGVWDNKYVNPDVGGGLQLILGARYEDDNGGNGDSRVTAISGVSDHTCAVLADRTVSCWGRNLEGQLGDGSTSNRSTPVEVAGLSDVTAVATGGFHTCALLGDRTVKCWGFNSNGQLGDGSYSDQVAPVEVTGLRDVTAIAAGYLYSCALLANGSVSCWGSNQYGQLGDGGEYPFGNRSTPDDVVGLTDVTVISAGAHHVCAQQNGRAYCWGNSSYGQVGSVDAHSNANYAPVQVSGLSDVASVSAGVFHSCAVMRGGTVSCWGHNAAGQLGDGSNAYTGSPVPVSGLSGAVTVSAGLYHTCAIVQDATLSCWGRHYHGDIGDGTDVGWWTPARVPGVSDVIATSTGNGHTCYVQGDGSTSCWGVNDSGQLGDGTLTFRPTPFSVVGM</sequence>
<dbReference type="InterPro" id="IPR000408">
    <property type="entry name" value="Reg_chr_condens"/>
</dbReference>
<name>A0A2A2WKP5_9ACTN</name>
<keyword evidence="2" id="KW-0677">Repeat</keyword>
<dbReference type="InterPro" id="IPR058923">
    <property type="entry name" value="RCC1-like_dom"/>
</dbReference>
<evidence type="ECO:0000313" key="5">
    <source>
        <dbReference type="EMBL" id="PAY21762.1"/>
    </source>
</evidence>
<dbReference type="GO" id="GO:0005737">
    <property type="term" value="C:cytoplasm"/>
    <property type="evidence" value="ECO:0007669"/>
    <property type="project" value="TreeGrafter"/>
</dbReference>
<reference evidence="6" key="1">
    <citation type="submission" date="2017-09" db="EMBL/GenBank/DDBJ databases">
        <authorList>
            <person name="Zhang Y."/>
            <person name="Huang X."/>
            <person name="Liu J."/>
            <person name="Lu L."/>
            <person name="Peng K."/>
        </authorList>
    </citation>
    <scope>NUCLEOTIDE SEQUENCE [LARGE SCALE GENOMIC DNA]</scope>
    <source>
        <strain evidence="6">S-XJ-1</strain>
    </source>
</reference>
<evidence type="ECO:0000259" key="4">
    <source>
        <dbReference type="Pfam" id="PF25390"/>
    </source>
</evidence>
<dbReference type="GO" id="GO:0005085">
    <property type="term" value="F:guanyl-nucleotide exchange factor activity"/>
    <property type="evidence" value="ECO:0007669"/>
    <property type="project" value="TreeGrafter"/>
</dbReference>
<evidence type="ECO:0000256" key="3">
    <source>
        <dbReference type="SAM" id="MobiDB-lite"/>
    </source>
</evidence>
<gene>
    <name evidence="5" type="ORF">CEY15_17180</name>
</gene>
<protein>
    <recommendedName>
        <fullName evidence="4">RCC1-like domain-containing protein</fullName>
    </recommendedName>
</protein>
<dbReference type="PROSITE" id="PS50012">
    <property type="entry name" value="RCC1_3"/>
    <property type="match status" value="6"/>
</dbReference>
<dbReference type="SUPFAM" id="SSF50985">
    <property type="entry name" value="RCC1/BLIP-II"/>
    <property type="match status" value="2"/>
</dbReference>
<evidence type="ECO:0000313" key="6">
    <source>
        <dbReference type="Proteomes" id="UP000218810"/>
    </source>
</evidence>
<dbReference type="Gene3D" id="2.130.10.30">
    <property type="entry name" value="Regulator of chromosome condensation 1/beta-lactamase-inhibitor protein II"/>
    <property type="match status" value="2"/>
</dbReference>
<feature type="region of interest" description="Disordered" evidence="3">
    <location>
        <begin position="43"/>
        <end position="62"/>
    </location>
</feature>
<accession>A0A2A2WKP5</accession>
<comment type="caution">
    <text evidence="5">The sequence shown here is derived from an EMBL/GenBank/DDBJ whole genome shotgun (WGS) entry which is preliminary data.</text>
</comment>
<dbReference type="Pfam" id="PF00415">
    <property type="entry name" value="RCC1"/>
    <property type="match status" value="1"/>
</dbReference>
<dbReference type="PRINTS" id="PR00633">
    <property type="entry name" value="RCCNDNSATION"/>
</dbReference>
<dbReference type="EMBL" id="NTGA01000049">
    <property type="protein sequence ID" value="PAY21762.1"/>
    <property type="molecule type" value="Genomic_DNA"/>
</dbReference>
<keyword evidence="1" id="KW-0344">Guanine-nucleotide releasing factor</keyword>
<dbReference type="InterPro" id="IPR051553">
    <property type="entry name" value="Ran_GTPase-activating"/>
</dbReference>
<dbReference type="AlphaFoldDB" id="A0A2A2WKP5"/>
<organism evidence="5 6">
    <name type="scientific">Dietzia natronolimnaea</name>
    <dbReference type="NCBI Taxonomy" id="161920"/>
    <lineage>
        <taxon>Bacteria</taxon>
        <taxon>Bacillati</taxon>
        <taxon>Actinomycetota</taxon>
        <taxon>Actinomycetes</taxon>
        <taxon>Mycobacteriales</taxon>
        <taxon>Dietziaceae</taxon>
        <taxon>Dietzia</taxon>
    </lineage>
</organism>
<dbReference type="InterPro" id="IPR009091">
    <property type="entry name" value="RCC1/BLIP-II"/>
</dbReference>
<evidence type="ECO:0000256" key="1">
    <source>
        <dbReference type="ARBA" id="ARBA00022658"/>
    </source>
</evidence>
<dbReference type="Proteomes" id="UP000218810">
    <property type="component" value="Unassembled WGS sequence"/>
</dbReference>
<evidence type="ECO:0000256" key="2">
    <source>
        <dbReference type="ARBA" id="ARBA00022737"/>
    </source>
</evidence>
<feature type="domain" description="RCC1-like" evidence="4">
    <location>
        <begin position="654"/>
        <end position="899"/>
    </location>
</feature>
<dbReference type="Pfam" id="PF25390">
    <property type="entry name" value="WD40_RLD"/>
    <property type="match status" value="1"/>
</dbReference>
<dbReference type="PANTHER" id="PTHR45982:SF1">
    <property type="entry name" value="REGULATOR OF CHROMOSOME CONDENSATION"/>
    <property type="match status" value="1"/>
</dbReference>
<proteinExistence type="predicted"/>
<dbReference type="OrthoDB" id="9796385at2"/>
<keyword evidence="6" id="KW-1185">Reference proteome</keyword>
<dbReference type="PANTHER" id="PTHR45982">
    <property type="entry name" value="REGULATOR OF CHROMOSOME CONDENSATION"/>
    <property type="match status" value="1"/>
</dbReference>